<dbReference type="GO" id="GO:0003676">
    <property type="term" value="F:nucleic acid binding"/>
    <property type="evidence" value="ECO:0007669"/>
    <property type="project" value="InterPro"/>
</dbReference>
<evidence type="ECO:0000313" key="2">
    <source>
        <dbReference type="Proteomes" id="UP000008237"/>
    </source>
</evidence>
<protein>
    <recommendedName>
        <fullName evidence="3">Histone-lysine N-methyltransferase SETMAR</fullName>
    </recommendedName>
</protein>
<organism evidence="2">
    <name type="scientific">Harpegnathos saltator</name>
    <name type="common">Jerdon's jumping ant</name>
    <dbReference type="NCBI Taxonomy" id="610380"/>
    <lineage>
        <taxon>Eukaryota</taxon>
        <taxon>Metazoa</taxon>
        <taxon>Ecdysozoa</taxon>
        <taxon>Arthropoda</taxon>
        <taxon>Hexapoda</taxon>
        <taxon>Insecta</taxon>
        <taxon>Pterygota</taxon>
        <taxon>Neoptera</taxon>
        <taxon>Endopterygota</taxon>
        <taxon>Hymenoptera</taxon>
        <taxon>Apocrita</taxon>
        <taxon>Aculeata</taxon>
        <taxon>Formicoidea</taxon>
        <taxon>Formicidae</taxon>
        <taxon>Ponerinae</taxon>
        <taxon>Ponerini</taxon>
        <taxon>Harpegnathos</taxon>
    </lineage>
</organism>
<dbReference type="PANTHER" id="PTHR47326">
    <property type="entry name" value="TRANSPOSABLE ELEMENT TC3 TRANSPOSASE-LIKE PROTEIN"/>
    <property type="match status" value="1"/>
</dbReference>
<feature type="non-terminal residue" evidence="1">
    <location>
        <position position="1"/>
    </location>
</feature>
<evidence type="ECO:0000313" key="1">
    <source>
        <dbReference type="EMBL" id="EFN89349.1"/>
    </source>
</evidence>
<dbReference type="AlphaFoldDB" id="E2B4N1"/>
<gene>
    <name evidence="1" type="ORF">EAI_07838</name>
</gene>
<sequence length="131" mass="15463">RPKNATNDEKALDVLLTTNNNPHTSVSRAVQQKILAQHQSVEFSKDITIILTKYIVQELSQDDYDRRVEFCDTMMTRFGDNRQFFNWIYFSDEATFELNGSINRQNIRYGADENPHWMKDSHTQYLQKVKV</sequence>
<dbReference type="InParanoid" id="E2B4N1"/>
<dbReference type="EMBL" id="GL445576">
    <property type="protein sequence ID" value="EFN89349.1"/>
    <property type="molecule type" value="Genomic_DNA"/>
</dbReference>
<accession>E2B4N1</accession>
<name>E2B4N1_HARSA</name>
<dbReference type="Gene3D" id="3.30.420.10">
    <property type="entry name" value="Ribonuclease H-like superfamily/Ribonuclease H"/>
    <property type="match status" value="1"/>
</dbReference>
<feature type="non-terminal residue" evidence="1">
    <location>
        <position position="131"/>
    </location>
</feature>
<dbReference type="InterPro" id="IPR036397">
    <property type="entry name" value="RNaseH_sf"/>
</dbReference>
<keyword evidence="2" id="KW-1185">Reference proteome</keyword>
<reference evidence="1 2" key="1">
    <citation type="journal article" date="2010" name="Science">
        <title>Genomic comparison of the ants Camponotus floridanus and Harpegnathos saltator.</title>
        <authorList>
            <person name="Bonasio R."/>
            <person name="Zhang G."/>
            <person name="Ye C."/>
            <person name="Mutti N.S."/>
            <person name="Fang X."/>
            <person name="Qin N."/>
            <person name="Donahue G."/>
            <person name="Yang P."/>
            <person name="Li Q."/>
            <person name="Li C."/>
            <person name="Zhang P."/>
            <person name="Huang Z."/>
            <person name="Berger S.L."/>
            <person name="Reinberg D."/>
            <person name="Wang J."/>
            <person name="Liebig J."/>
        </authorList>
    </citation>
    <scope>NUCLEOTIDE SEQUENCE [LARGE SCALE GENOMIC DNA]</scope>
    <source>
        <strain evidence="1 2">R22 G/1</strain>
    </source>
</reference>
<dbReference type="Proteomes" id="UP000008237">
    <property type="component" value="Unassembled WGS sequence"/>
</dbReference>
<evidence type="ECO:0008006" key="3">
    <source>
        <dbReference type="Google" id="ProtNLM"/>
    </source>
</evidence>
<proteinExistence type="predicted"/>
<dbReference type="PANTHER" id="PTHR47326:SF1">
    <property type="entry name" value="HTH PSQ-TYPE DOMAIN-CONTAINING PROTEIN"/>
    <property type="match status" value="1"/>
</dbReference>